<dbReference type="WBParaSite" id="PDA_v2.g25906.t1">
    <property type="protein sequence ID" value="PDA_v2.g25906.t1"/>
    <property type="gene ID" value="PDA_v2.g25906"/>
</dbReference>
<keyword evidence="3" id="KW-0347">Helicase</keyword>
<evidence type="ECO:0000259" key="5">
    <source>
        <dbReference type="PROSITE" id="PS51194"/>
    </source>
</evidence>
<name>A0A914Q9U3_9BILA</name>
<dbReference type="PROSITE" id="PS51194">
    <property type="entry name" value="HELICASE_CTER"/>
    <property type="match status" value="1"/>
</dbReference>
<dbReference type="Gene3D" id="3.40.50.300">
    <property type="entry name" value="P-loop containing nucleotide triphosphate hydrolases"/>
    <property type="match status" value="1"/>
</dbReference>
<dbReference type="Pfam" id="PF00271">
    <property type="entry name" value="Helicase_C"/>
    <property type="match status" value="1"/>
</dbReference>
<evidence type="ECO:0000313" key="6">
    <source>
        <dbReference type="Proteomes" id="UP000887578"/>
    </source>
</evidence>
<accession>A0A914Q9U3</accession>
<dbReference type="GO" id="GO:0016787">
    <property type="term" value="F:hydrolase activity"/>
    <property type="evidence" value="ECO:0007669"/>
    <property type="project" value="UniProtKB-KW"/>
</dbReference>
<keyword evidence="2" id="KW-0378">Hydrolase</keyword>
<evidence type="ECO:0000256" key="2">
    <source>
        <dbReference type="ARBA" id="ARBA00022801"/>
    </source>
</evidence>
<evidence type="ECO:0000256" key="3">
    <source>
        <dbReference type="ARBA" id="ARBA00022806"/>
    </source>
</evidence>
<keyword evidence="6" id="KW-1185">Reference proteome</keyword>
<dbReference type="GO" id="GO:0003724">
    <property type="term" value="F:RNA helicase activity"/>
    <property type="evidence" value="ECO:0007669"/>
    <property type="project" value="TreeGrafter"/>
</dbReference>
<dbReference type="PANTHER" id="PTHR47959">
    <property type="entry name" value="ATP-DEPENDENT RNA HELICASE RHLE-RELATED"/>
    <property type="match status" value="1"/>
</dbReference>
<dbReference type="AlphaFoldDB" id="A0A914Q9U3"/>
<dbReference type="PANTHER" id="PTHR47959:SF1">
    <property type="entry name" value="ATP-DEPENDENT RNA HELICASE DBPA"/>
    <property type="match status" value="1"/>
</dbReference>
<keyword evidence="1" id="KW-0547">Nucleotide-binding</keyword>
<keyword evidence="4" id="KW-0067">ATP-binding</keyword>
<dbReference type="GO" id="GO:0005829">
    <property type="term" value="C:cytosol"/>
    <property type="evidence" value="ECO:0007669"/>
    <property type="project" value="TreeGrafter"/>
</dbReference>
<evidence type="ECO:0000313" key="7">
    <source>
        <dbReference type="WBParaSite" id="PDA_v2.g25906.t1"/>
    </source>
</evidence>
<organism evidence="6 7">
    <name type="scientific">Panagrolaimus davidi</name>
    <dbReference type="NCBI Taxonomy" id="227884"/>
    <lineage>
        <taxon>Eukaryota</taxon>
        <taxon>Metazoa</taxon>
        <taxon>Ecdysozoa</taxon>
        <taxon>Nematoda</taxon>
        <taxon>Chromadorea</taxon>
        <taxon>Rhabditida</taxon>
        <taxon>Tylenchina</taxon>
        <taxon>Panagrolaimomorpha</taxon>
        <taxon>Panagrolaimoidea</taxon>
        <taxon>Panagrolaimidae</taxon>
        <taxon>Panagrolaimus</taxon>
    </lineage>
</organism>
<feature type="domain" description="Helicase C-terminal" evidence="5">
    <location>
        <begin position="1"/>
        <end position="143"/>
    </location>
</feature>
<dbReference type="CDD" id="cd18787">
    <property type="entry name" value="SF2_C_DEAD"/>
    <property type="match status" value="1"/>
</dbReference>
<dbReference type="InterPro" id="IPR001650">
    <property type="entry name" value="Helicase_C-like"/>
</dbReference>
<dbReference type="GO" id="GO:0005524">
    <property type="term" value="F:ATP binding"/>
    <property type="evidence" value="ECO:0007669"/>
    <property type="project" value="UniProtKB-KW"/>
</dbReference>
<dbReference type="SMART" id="SM00490">
    <property type="entry name" value="HELICc"/>
    <property type="match status" value="1"/>
</dbReference>
<dbReference type="Proteomes" id="UP000887578">
    <property type="component" value="Unplaced"/>
</dbReference>
<sequence length="146" mass="16378">MSDGQKPPFRKQAFLFAETCEQVRQLSLTLAAGGVPNALLHGKVEQDVRNKSMQLFKDGKLAVLALSDVRSRGMDMKNVDVVWNFEMPGSLDTYIHRVGRCGRNKAGESYTFVDVKDKPVLEKLRKIIRDAGHEAPDSLDEFLDNI</sequence>
<reference evidence="7" key="1">
    <citation type="submission" date="2022-11" db="UniProtKB">
        <authorList>
            <consortium name="WormBaseParasite"/>
        </authorList>
    </citation>
    <scope>IDENTIFICATION</scope>
</reference>
<dbReference type="InterPro" id="IPR050079">
    <property type="entry name" value="DEAD_box_RNA_helicase"/>
</dbReference>
<evidence type="ECO:0000256" key="4">
    <source>
        <dbReference type="ARBA" id="ARBA00022840"/>
    </source>
</evidence>
<evidence type="ECO:0000256" key="1">
    <source>
        <dbReference type="ARBA" id="ARBA00022741"/>
    </source>
</evidence>
<proteinExistence type="predicted"/>
<protein>
    <submittedName>
        <fullName evidence="7">Helicase C-terminal domain-containing protein</fullName>
    </submittedName>
</protein>
<dbReference type="InterPro" id="IPR027417">
    <property type="entry name" value="P-loop_NTPase"/>
</dbReference>
<dbReference type="SUPFAM" id="SSF52540">
    <property type="entry name" value="P-loop containing nucleoside triphosphate hydrolases"/>
    <property type="match status" value="1"/>
</dbReference>